<dbReference type="EMBL" id="LFYR01000889">
    <property type="protein sequence ID" value="KMZ67731.1"/>
    <property type="molecule type" value="Genomic_DNA"/>
</dbReference>
<comment type="caution">
    <text evidence="3">The sequence shown here is derived from an EMBL/GenBank/DDBJ whole genome shotgun (WGS) entry which is preliminary data.</text>
</comment>
<dbReference type="Proteomes" id="UP000036987">
    <property type="component" value="Unassembled WGS sequence"/>
</dbReference>
<dbReference type="InterPro" id="IPR050618">
    <property type="entry name" value="Ubq-SigPath_Reg"/>
</dbReference>
<dbReference type="GO" id="GO:0005737">
    <property type="term" value="C:cytoplasm"/>
    <property type="evidence" value="ECO:0000318"/>
    <property type="project" value="GO_Central"/>
</dbReference>
<dbReference type="GO" id="GO:0043161">
    <property type="term" value="P:proteasome-mediated ubiquitin-dependent protein catabolic process"/>
    <property type="evidence" value="ECO:0000318"/>
    <property type="project" value="GO_Central"/>
</dbReference>
<dbReference type="OrthoDB" id="2415936at2759"/>
<dbReference type="OMA" id="LIHEYCI"/>
<feature type="domain" description="CTLH" evidence="2">
    <location>
        <begin position="451"/>
        <end position="508"/>
    </location>
</feature>
<dbReference type="STRING" id="29655.A0A0K9PFK9"/>
<sequence length="695" mass="77855">MDSTLVNWESLDSLVIEFAKSENLFEDSIPITSPSSSLTSSTTVTALTTMEASSSACISSFSSSAYQSRLLIRQIRSFIESGDVDGAIDQLGLHAPEVLEDNRILFRLQKQKFVELLRKGTADDFEAAMRCLRESLAPVALHAYPEAYVEFKHILLTLIFSKDDNKSPVANEWSEKRRSDIAGLLCSVLRVQLQAYDPIFAMTLRYLISIHKIYCSRQGISSPISDLTQRLLFEDRDIPGIPPQESLYEAPPFDEVDIQALAHAVELTRQNAIDSLRGAKGNLLEAFQNELSGMKIDLTVLDDLVHEYCVYRGIVESPYIPSSDRVNSRFSDGEMSISNVNVEDGQMLESGSNQTCDSELRYSHEVACSSNLEDCSPSDTHQPENLSRRFRRKSQETTQYHTRKRWRGRYLETPYNITKECPPQSVNFASGETEGEQISSHSSLEHVDDHKYGIILEMRELVSKGMVMKVVEEINAADPIFFAQNPILLFRFKQVEFLQLVNSGKNSDALKVASTYLGPLASNNPVLLKPLKDTLISLLRPNEDVVADGTKFSSLATSLQVSMGGRFGIKEPQLMKIMRVTLHNHNEWFKLQMCKDRFEGLLQIDTLKQIDVLVPSDSRSKLLTDGDALQYPISSSSKKLPDGISPSTTSSDVIGLDEMAILKVMEFLALPRADAIHLLTQFNGDPEEVIQHTFD</sequence>
<accession>A0A0K9PFK9</accession>
<dbReference type="SMART" id="SM00668">
    <property type="entry name" value="CTLH"/>
    <property type="match status" value="2"/>
</dbReference>
<dbReference type="PANTHER" id="PTHR12864">
    <property type="entry name" value="RAN BINDING PROTEIN 9-RELATED"/>
    <property type="match status" value="1"/>
</dbReference>
<dbReference type="PROSITE" id="PS50897">
    <property type="entry name" value="CTLH"/>
    <property type="match status" value="2"/>
</dbReference>
<dbReference type="GO" id="GO:0005634">
    <property type="term" value="C:nucleus"/>
    <property type="evidence" value="ECO:0000318"/>
    <property type="project" value="GO_Central"/>
</dbReference>
<organism evidence="3 4">
    <name type="scientific">Zostera marina</name>
    <name type="common">Eelgrass</name>
    <dbReference type="NCBI Taxonomy" id="29655"/>
    <lineage>
        <taxon>Eukaryota</taxon>
        <taxon>Viridiplantae</taxon>
        <taxon>Streptophyta</taxon>
        <taxon>Embryophyta</taxon>
        <taxon>Tracheophyta</taxon>
        <taxon>Spermatophyta</taxon>
        <taxon>Magnoliopsida</taxon>
        <taxon>Liliopsida</taxon>
        <taxon>Zosteraceae</taxon>
        <taxon>Zostera</taxon>
    </lineage>
</organism>
<reference evidence="4" key="1">
    <citation type="journal article" date="2016" name="Nature">
        <title>The genome of the seagrass Zostera marina reveals angiosperm adaptation to the sea.</title>
        <authorList>
            <person name="Olsen J.L."/>
            <person name="Rouze P."/>
            <person name="Verhelst B."/>
            <person name="Lin Y.-C."/>
            <person name="Bayer T."/>
            <person name="Collen J."/>
            <person name="Dattolo E."/>
            <person name="De Paoli E."/>
            <person name="Dittami S."/>
            <person name="Maumus F."/>
            <person name="Michel G."/>
            <person name="Kersting A."/>
            <person name="Lauritano C."/>
            <person name="Lohaus R."/>
            <person name="Toepel M."/>
            <person name="Tonon T."/>
            <person name="Vanneste K."/>
            <person name="Amirebrahimi M."/>
            <person name="Brakel J."/>
            <person name="Bostroem C."/>
            <person name="Chovatia M."/>
            <person name="Grimwood J."/>
            <person name="Jenkins J.W."/>
            <person name="Jueterbock A."/>
            <person name="Mraz A."/>
            <person name="Stam W.T."/>
            <person name="Tice H."/>
            <person name="Bornberg-Bauer E."/>
            <person name="Green P.J."/>
            <person name="Pearson G.A."/>
            <person name="Procaccini G."/>
            <person name="Duarte C.M."/>
            <person name="Schmutz J."/>
            <person name="Reusch T.B.H."/>
            <person name="Van de Peer Y."/>
        </authorList>
    </citation>
    <scope>NUCLEOTIDE SEQUENCE [LARGE SCALE GENOMIC DNA]</scope>
    <source>
        <strain evidence="4">cv. Finnish</strain>
    </source>
</reference>
<dbReference type="InterPro" id="IPR006595">
    <property type="entry name" value="CTLH_C"/>
</dbReference>
<dbReference type="InterPro" id="IPR024964">
    <property type="entry name" value="CTLH/CRA"/>
</dbReference>
<feature type="domain" description="CTLH" evidence="2">
    <location>
        <begin position="68"/>
        <end position="124"/>
    </location>
</feature>
<proteinExistence type="predicted"/>
<evidence type="ECO:0000313" key="3">
    <source>
        <dbReference type="EMBL" id="KMZ67731.1"/>
    </source>
</evidence>
<feature type="region of interest" description="Disordered" evidence="1">
    <location>
        <begin position="371"/>
        <end position="402"/>
    </location>
</feature>
<evidence type="ECO:0000313" key="4">
    <source>
        <dbReference type="Proteomes" id="UP000036987"/>
    </source>
</evidence>
<keyword evidence="4" id="KW-1185">Reference proteome</keyword>
<evidence type="ECO:0000256" key="1">
    <source>
        <dbReference type="SAM" id="MobiDB-lite"/>
    </source>
</evidence>
<dbReference type="AlphaFoldDB" id="A0A0K9PFK9"/>
<evidence type="ECO:0000259" key="2">
    <source>
        <dbReference type="PROSITE" id="PS50897"/>
    </source>
</evidence>
<feature type="compositionally biased region" description="Polar residues" evidence="1">
    <location>
        <begin position="371"/>
        <end position="385"/>
    </location>
</feature>
<gene>
    <name evidence="3" type="ORF">ZOSMA_25G01210</name>
</gene>
<name>A0A0K9PFK9_ZOSMR</name>
<dbReference type="Pfam" id="PF10607">
    <property type="entry name" value="CTLH"/>
    <property type="match status" value="1"/>
</dbReference>
<protein>
    <recommendedName>
        <fullName evidence="2">CTLH domain-containing protein</fullName>
    </recommendedName>
</protein>